<keyword evidence="2" id="KW-0812">Transmembrane</keyword>
<dbReference type="Proteomes" id="UP000053512">
    <property type="component" value="Unassembled WGS sequence"/>
</dbReference>
<accession>A0A0W8I4L6</accession>
<feature type="transmembrane region" description="Helical" evidence="2">
    <location>
        <begin position="7"/>
        <end position="25"/>
    </location>
</feature>
<feature type="region of interest" description="Disordered" evidence="1">
    <location>
        <begin position="73"/>
        <end position="111"/>
    </location>
</feature>
<evidence type="ECO:0000313" key="3">
    <source>
        <dbReference type="EMBL" id="KUG52930.1"/>
    </source>
</evidence>
<feature type="transmembrane region" description="Helical" evidence="2">
    <location>
        <begin position="31"/>
        <end position="51"/>
    </location>
</feature>
<dbReference type="RefSeq" id="WP_058874960.1">
    <property type="nucleotide sequence ID" value="NZ_LQBK01000038.1"/>
</dbReference>
<protein>
    <submittedName>
        <fullName evidence="3">Uncharacterized protein</fullName>
    </submittedName>
</protein>
<dbReference type="EMBL" id="LQBK01000038">
    <property type="protein sequence ID" value="KUG52930.1"/>
    <property type="molecule type" value="Genomic_DNA"/>
</dbReference>
<evidence type="ECO:0000313" key="4">
    <source>
        <dbReference type="Proteomes" id="UP000053512"/>
    </source>
</evidence>
<dbReference type="AlphaFoldDB" id="A0A0W8I4L6"/>
<evidence type="ECO:0000256" key="2">
    <source>
        <dbReference type="SAM" id="Phobius"/>
    </source>
</evidence>
<keyword evidence="2" id="KW-1133">Transmembrane helix</keyword>
<name>A0A0W8I4L6_KOCRO</name>
<comment type="caution">
    <text evidence="3">The sequence shown here is derived from an EMBL/GenBank/DDBJ whole genome shotgun (WGS) entry which is preliminary data.</text>
</comment>
<gene>
    <name evidence="3" type="ORF">AVL61_11950</name>
</gene>
<sequence length="111" mass="11554">MKGTTKQTIGTVVLTTGVLTVFNSFELHTVGPFWLGGSVTVAGVLIAVLGWKLISRGRGDVALADRQRNDADVARHQAYSAGGTAPGQGRGDEEAGSAETDSSLEEPPESR</sequence>
<proteinExistence type="predicted"/>
<reference evidence="4" key="1">
    <citation type="submission" date="2015-12" db="EMBL/GenBank/DDBJ databases">
        <authorList>
            <person name="Nair G.R."/>
            <person name="Kaur G."/>
            <person name="Mayilraj S."/>
        </authorList>
    </citation>
    <scope>NUCLEOTIDE SEQUENCE [LARGE SCALE GENOMIC DNA]</scope>
    <source>
        <strain evidence="4">CD08_4</strain>
    </source>
</reference>
<feature type="compositionally biased region" description="Acidic residues" evidence="1">
    <location>
        <begin position="102"/>
        <end position="111"/>
    </location>
</feature>
<organism evidence="3 4">
    <name type="scientific">Kocuria rosea subsp. polaris</name>
    <dbReference type="NCBI Taxonomy" id="136273"/>
    <lineage>
        <taxon>Bacteria</taxon>
        <taxon>Bacillati</taxon>
        <taxon>Actinomycetota</taxon>
        <taxon>Actinomycetes</taxon>
        <taxon>Micrococcales</taxon>
        <taxon>Micrococcaceae</taxon>
        <taxon>Kocuria</taxon>
    </lineage>
</organism>
<evidence type="ECO:0000256" key="1">
    <source>
        <dbReference type="SAM" id="MobiDB-lite"/>
    </source>
</evidence>
<keyword evidence="2" id="KW-0472">Membrane</keyword>